<evidence type="ECO:0000259" key="4">
    <source>
        <dbReference type="PROSITE" id="PS51719"/>
    </source>
</evidence>
<feature type="compositionally biased region" description="Polar residues" evidence="2">
    <location>
        <begin position="196"/>
        <end position="206"/>
    </location>
</feature>
<dbReference type="Proteomes" id="UP000664203">
    <property type="component" value="Unassembled WGS sequence"/>
</dbReference>
<dbReference type="GO" id="GO:0005525">
    <property type="term" value="F:GTP binding"/>
    <property type="evidence" value="ECO:0007669"/>
    <property type="project" value="UniProtKB-KW"/>
</dbReference>
<reference evidence="5" key="1">
    <citation type="submission" date="2021-03" db="EMBL/GenBank/DDBJ databases">
        <authorList>
            <person name="Tagirdzhanova G."/>
        </authorList>
    </citation>
    <scope>NUCLEOTIDE SEQUENCE</scope>
</reference>
<keyword evidence="3" id="KW-0812">Transmembrane</keyword>
<keyword evidence="1" id="KW-0547">Nucleotide-binding</keyword>
<feature type="region of interest" description="Disordered" evidence="2">
    <location>
        <begin position="1"/>
        <end position="221"/>
    </location>
</feature>
<dbReference type="InterPro" id="IPR025662">
    <property type="entry name" value="Sigma_54_int_dom_ATP-bd_1"/>
</dbReference>
<feature type="compositionally biased region" description="Polar residues" evidence="2">
    <location>
        <begin position="45"/>
        <end position="67"/>
    </location>
</feature>
<feature type="compositionally biased region" description="Acidic residues" evidence="2">
    <location>
        <begin position="79"/>
        <end position="89"/>
    </location>
</feature>
<proteinExistence type="inferred from homology"/>
<dbReference type="OrthoDB" id="4150765at2759"/>
<feature type="transmembrane region" description="Helical" evidence="3">
    <location>
        <begin position="688"/>
        <end position="708"/>
    </location>
</feature>
<accession>A0A8H3IG95</accession>
<feature type="domain" description="Septin-type G" evidence="4">
    <location>
        <begin position="228"/>
        <end position="528"/>
    </location>
</feature>
<dbReference type="SUPFAM" id="SSF52540">
    <property type="entry name" value="P-loop containing nucleoside triphosphate hydrolases"/>
    <property type="match status" value="1"/>
</dbReference>
<feature type="compositionally biased region" description="Low complexity" evidence="2">
    <location>
        <begin position="140"/>
        <end position="170"/>
    </location>
</feature>
<gene>
    <name evidence="5" type="ORF">ALECFALPRED_001262</name>
</gene>
<dbReference type="EMBL" id="CAJPDR010000127">
    <property type="protein sequence ID" value="CAF9919690.1"/>
    <property type="molecule type" value="Genomic_DNA"/>
</dbReference>
<dbReference type="Pfam" id="PF00735">
    <property type="entry name" value="Septin"/>
    <property type="match status" value="1"/>
</dbReference>
<comment type="similarity">
    <text evidence="1">Belongs to the TRAFAC class TrmE-Era-EngA-EngB-Septin-like GTPase superfamily. Septin GTPase family.</text>
</comment>
<keyword evidence="3" id="KW-0472">Membrane</keyword>
<dbReference type="InterPro" id="IPR030379">
    <property type="entry name" value="G_SEPTIN_dom"/>
</dbReference>
<feature type="compositionally biased region" description="Basic residues" evidence="2">
    <location>
        <begin position="95"/>
        <end position="107"/>
    </location>
</feature>
<name>A0A8H3IG95_9LECA</name>
<dbReference type="PROSITE" id="PS51719">
    <property type="entry name" value="G_SEPTIN"/>
    <property type="match status" value="1"/>
</dbReference>
<dbReference type="AlphaFoldDB" id="A0A8H3IG95"/>
<dbReference type="Gene3D" id="3.40.50.300">
    <property type="entry name" value="P-loop containing nucleotide triphosphate hydrolases"/>
    <property type="match status" value="1"/>
</dbReference>
<evidence type="ECO:0000256" key="2">
    <source>
        <dbReference type="SAM" id="MobiDB-lite"/>
    </source>
</evidence>
<keyword evidence="1" id="KW-0342">GTP-binding</keyword>
<evidence type="ECO:0000256" key="1">
    <source>
        <dbReference type="RuleBase" id="RU004560"/>
    </source>
</evidence>
<comment type="caution">
    <text evidence="5">The sequence shown here is derived from an EMBL/GenBank/DDBJ whole genome shotgun (WGS) entry which is preliminary data.</text>
</comment>
<evidence type="ECO:0000313" key="6">
    <source>
        <dbReference type="Proteomes" id="UP000664203"/>
    </source>
</evidence>
<organism evidence="5 6">
    <name type="scientific">Alectoria fallacina</name>
    <dbReference type="NCBI Taxonomy" id="1903189"/>
    <lineage>
        <taxon>Eukaryota</taxon>
        <taxon>Fungi</taxon>
        <taxon>Dikarya</taxon>
        <taxon>Ascomycota</taxon>
        <taxon>Pezizomycotina</taxon>
        <taxon>Lecanoromycetes</taxon>
        <taxon>OSLEUM clade</taxon>
        <taxon>Lecanoromycetidae</taxon>
        <taxon>Lecanorales</taxon>
        <taxon>Lecanorineae</taxon>
        <taxon>Parmeliaceae</taxon>
        <taxon>Alectoria</taxon>
    </lineage>
</organism>
<dbReference type="PANTHER" id="PTHR18884">
    <property type="entry name" value="SEPTIN"/>
    <property type="match status" value="1"/>
</dbReference>
<sequence>MRPGADVLGRRSRKDLDPAGLTSTAGLAHNMPISFRMANEDELENSSSVKAPGQGSDSTFGVRSLQETIYEASPPIKAEEDDEENNEDVGDGHEGRRRSTLRPRPKIPTRDSSRGSVEQALCNTGDSSPYNPSQADHLAPSMSQSFASLSSQAPLSSVPSSPKSFSNRSFRPSDEDSMDEGGSQAIVSSEDDDVEPQSQTSMQDSAPQLIMPSIKMPSRRPFTERGKSLGRLKVLIAGDSGVGKTSLIKSIVQTCEDIVHVDPLSPNPPSIDQLSSRKSKSKPSSPKVRSTNKITEVYASTKPYPTWWSDIEESKILRRRKSMGDTVLERNLCFVDTPGYSHGMSRMESIESILQYVEAQLNKAFANTSGSQGDFVSLLSGSGGSQVDLVLYMIAQDLKDEDVMFLQRLATLTNVIPLIAKSDILSPEETEVLRRSTFQKLQHFDIRPFSFDGETAIQSRPYTVCAAPSDDNDNMDASMLMSPEYVQPLIPSELAILVQQVFDQDNISYMRHLAARKLVRAQGSKALTIPSPFPRRTSNLVHGRPLASITSTAYSPSTSQAMVSYTNSMSPYVQAKIADHTQQEEKLAQIRLARWAGELQRSLQNERARYEAISRGERAVWLTEKIGECVNDGSLVTIQDSSLATRIGKGLEATKLELPRVSGHRGLLDPGDPLGLLRWNELMQQKGWIAFQVVGSVGILGAMAVWVWRTWGSGDDRFMTTRNWGWLAGRA</sequence>
<keyword evidence="6" id="KW-1185">Reference proteome</keyword>
<dbReference type="InterPro" id="IPR027417">
    <property type="entry name" value="P-loop_NTPase"/>
</dbReference>
<dbReference type="PROSITE" id="PS00675">
    <property type="entry name" value="SIGMA54_INTERACT_1"/>
    <property type="match status" value="1"/>
</dbReference>
<keyword evidence="3" id="KW-1133">Transmembrane helix</keyword>
<protein>
    <recommendedName>
        <fullName evidence="4">Septin-type G domain-containing protein</fullName>
    </recommendedName>
</protein>
<feature type="region of interest" description="Disordered" evidence="2">
    <location>
        <begin position="262"/>
        <end position="291"/>
    </location>
</feature>
<evidence type="ECO:0000313" key="5">
    <source>
        <dbReference type="EMBL" id="CAF9919690.1"/>
    </source>
</evidence>
<evidence type="ECO:0000256" key="3">
    <source>
        <dbReference type="SAM" id="Phobius"/>
    </source>
</evidence>
<feature type="compositionally biased region" description="Polar residues" evidence="2">
    <location>
        <begin position="121"/>
        <end position="134"/>
    </location>
</feature>